<dbReference type="GeneID" id="29988134"/>
<dbReference type="AlphaFoldDB" id="A0A2P4ZB80"/>
<comment type="caution">
    <text evidence="3">The sequence shown here is derived from an EMBL/GenBank/DDBJ whole genome shotgun (WGS) entry which is preliminary data.</text>
</comment>
<dbReference type="STRING" id="398673.A0A2P4ZB80"/>
<protein>
    <recommendedName>
        <fullName evidence="5">Ecp2 effector protein domain-containing protein</fullName>
    </recommendedName>
</protein>
<reference evidence="3 4" key="1">
    <citation type="journal article" date="2016" name="Genome Announc.">
        <title>Draft Whole-Genome Sequence of Trichoderma gamsii T6085, a Promising Biocontrol Agent of Fusarium Head Blight on Wheat.</title>
        <authorList>
            <person name="Baroncelli R."/>
            <person name="Zapparata A."/>
            <person name="Piaggeschi G."/>
            <person name="Sarrocco S."/>
            <person name="Vannacci G."/>
        </authorList>
    </citation>
    <scope>NUCLEOTIDE SEQUENCE [LARGE SCALE GENOMIC DNA]</scope>
    <source>
        <strain evidence="3 4">T6085</strain>
    </source>
</reference>
<proteinExistence type="predicted"/>
<dbReference type="Proteomes" id="UP000054821">
    <property type="component" value="Unassembled WGS sequence"/>
</dbReference>
<dbReference type="EMBL" id="JPDN02000049">
    <property type="protein sequence ID" value="PON21501.1"/>
    <property type="molecule type" value="Genomic_DNA"/>
</dbReference>
<dbReference type="RefSeq" id="XP_018658708.1">
    <property type="nucleotide sequence ID" value="XM_018808051.1"/>
</dbReference>
<feature type="chain" id="PRO_5015201628" description="Ecp2 effector protein domain-containing protein" evidence="2">
    <location>
        <begin position="24"/>
        <end position="271"/>
    </location>
</feature>
<evidence type="ECO:0000313" key="4">
    <source>
        <dbReference type="Proteomes" id="UP000054821"/>
    </source>
</evidence>
<dbReference type="PROSITE" id="PS51257">
    <property type="entry name" value="PROKAR_LIPOPROTEIN"/>
    <property type="match status" value="1"/>
</dbReference>
<feature type="signal peptide" evidence="2">
    <location>
        <begin position="1"/>
        <end position="23"/>
    </location>
</feature>
<feature type="region of interest" description="Disordered" evidence="1">
    <location>
        <begin position="53"/>
        <end position="81"/>
    </location>
</feature>
<feature type="region of interest" description="Disordered" evidence="1">
    <location>
        <begin position="222"/>
        <end position="271"/>
    </location>
</feature>
<keyword evidence="4" id="KW-1185">Reference proteome</keyword>
<evidence type="ECO:0000313" key="3">
    <source>
        <dbReference type="EMBL" id="PON21501.1"/>
    </source>
</evidence>
<name>A0A2P4ZB80_9HYPO</name>
<evidence type="ECO:0000256" key="1">
    <source>
        <dbReference type="SAM" id="MobiDB-lite"/>
    </source>
</evidence>
<feature type="compositionally biased region" description="Basic and acidic residues" evidence="1">
    <location>
        <begin position="240"/>
        <end position="265"/>
    </location>
</feature>
<keyword evidence="2" id="KW-0732">Signal</keyword>
<organism evidence="3 4">
    <name type="scientific">Trichoderma gamsii</name>
    <dbReference type="NCBI Taxonomy" id="398673"/>
    <lineage>
        <taxon>Eukaryota</taxon>
        <taxon>Fungi</taxon>
        <taxon>Dikarya</taxon>
        <taxon>Ascomycota</taxon>
        <taxon>Pezizomycotina</taxon>
        <taxon>Sordariomycetes</taxon>
        <taxon>Hypocreomycetidae</taxon>
        <taxon>Hypocreales</taxon>
        <taxon>Hypocreaceae</taxon>
        <taxon>Trichoderma</taxon>
    </lineage>
</organism>
<sequence length="271" mass="29988">MVLFRFLVLLLSVIACAATASQSQEGIAVEQGLPDGIYQAVAVQGPTLEAPTTIPPAVPSGHLSPRRWKSPPGQGDFYEKPGPHTVDDYSVPIHANRHSCHKDRDILLNSTEYRSAVDNLWDYCQNFKVPFHGAHFSIVGDVMVYVCTYSVQRPCHRHEWNEAEEIMDKKCGQGKGSHVQMSKRMMEYGRAYAGKRVCASSNLASHIAWKAQPLPVLANGQMLGHWKAGPPRNKTGDSQYKAEDDGGQDNKTDNRKRDMAEGDGKNKKKTG</sequence>
<accession>A0A2P4ZB80</accession>
<evidence type="ECO:0000256" key="2">
    <source>
        <dbReference type="SAM" id="SignalP"/>
    </source>
</evidence>
<gene>
    <name evidence="3" type="ORF">TGAM01_v209664</name>
</gene>
<evidence type="ECO:0008006" key="5">
    <source>
        <dbReference type="Google" id="ProtNLM"/>
    </source>
</evidence>